<keyword evidence="2" id="KW-1185">Reference proteome</keyword>
<sequence>MTCCTRGEQLLAWQTAYPDTTIDVMNEKSGFIRTGKLSSTHPWSSLDVPGATVGVVDDDTWSIEAHEWDVCCTVAYPTVSDELCAPKHLRLVLHYIGLSAEPLSGADFTLPSGTVSDVLFFDDA</sequence>
<comment type="caution">
    <text evidence="1">The sequence shown here is derived from an EMBL/GenBank/DDBJ whole genome shotgun (WGS) entry which is preliminary data.</text>
</comment>
<accession>A0A4Y2SYU3</accession>
<organism evidence="1 2">
    <name type="scientific">Araneus ventricosus</name>
    <name type="common">Orbweaver spider</name>
    <name type="synonym">Epeira ventricosa</name>
    <dbReference type="NCBI Taxonomy" id="182803"/>
    <lineage>
        <taxon>Eukaryota</taxon>
        <taxon>Metazoa</taxon>
        <taxon>Ecdysozoa</taxon>
        <taxon>Arthropoda</taxon>
        <taxon>Chelicerata</taxon>
        <taxon>Arachnida</taxon>
        <taxon>Araneae</taxon>
        <taxon>Araneomorphae</taxon>
        <taxon>Entelegynae</taxon>
        <taxon>Araneoidea</taxon>
        <taxon>Araneidae</taxon>
        <taxon>Araneus</taxon>
    </lineage>
</organism>
<protein>
    <submittedName>
        <fullName evidence="1">Uncharacterized protein</fullName>
    </submittedName>
</protein>
<dbReference type="Proteomes" id="UP000499080">
    <property type="component" value="Unassembled WGS sequence"/>
</dbReference>
<proteinExistence type="predicted"/>
<evidence type="ECO:0000313" key="2">
    <source>
        <dbReference type="Proteomes" id="UP000499080"/>
    </source>
</evidence>
<dbReference type="EMBL" id="BGPR01024940">
    <property type="protein sequence ID" value="GBN93427.1"/>
    <property type="molecule type" value="Genomic_DNA"/>
</dbReference>
<dbReference type="AlphaFoldDB" id="A0A4Y2SYU3"/>
<reference evidence="1 2" key="1">
    <citation type="journal article" date="2019" name="Sci. Rep.">
        <title>Orb-weaving spider Araneus ventricosus genome elucidates the spidroin gene catalogue.</title>
        <authorList>
            <person name="Kono N."/>
            <person name="Nakamura H."/>
            <person name="Ohtoshi R."/>
            <person name="Moran D.A.P."/>
            <person name="Shinohara A."/>
            <person name="Yoshida Y."/>
            <person name="Fujiwara M."/>
            <person name="Mori M."/>
            <person name="Tomita M."/>
            <person name="Arakawa K."/>
        </authorList>
    </citation>
    <scope>NUCLEOTIDE SEQUENCE [LARGE SCALE GENOMIC DNA]</scope>
</reference>
<evidence type="ECO:0000313" key="1">
    <source>
        <dbReference type="EMBL" id="GBN93427.1"/>
    </source>
</evidence>
<gene>
    <name evidence="1" type="ORF">AVEN_126623_1</name>
</gene>
<name>A0A4Y2SYU3_ARAVE</name>